<evidence type="ECO:0000256" key="1">
    <source>
        <dbReference type="SAM" id="Phobius"/>
    </source>
</evidence>
<feature type="transmembrane region" description="Helical" evidence="1">
    <location>
        <begin position="43"/>
        <end position="65"/>
    </location>
</feature>
<feature type="transmembrane region" description="Helical" evidence="1">
    <location>
        <begin position="141"/>
        <end position="160"/>
    </location>
</feature>
<comment type="caution">
    <text evidence="2">The sequence shown here is derived from an EMBL/GenBank/DDBJ whole genome shotgun (WGS) entry which is preliminary data.</text>
</comment>
<sequence length="303" mass="33811">MLNGVIATEHIVIIVTAIIVGTISRIITLREDYRQYPSYPNGYLINIVAGFAAAALGAVAIPAILTKNFVAVTFLTIAFQQFRDVRKTERESLKDLENTESAARGDAYIDGIAKTFEARNYISLIVSLATALSMQLIHSHLMWINIISGLIVGFSVLFLLKRFSKGKTVGDIADVTEGSIEIKGSELYVDGIFVSNQLGTENARNLFKNEGMAVVVHPKEAHFRITLDNFGQRQAMLFESTRSVGVKRYHFTRKDYEQGRIIITLVPIINDIDKMIETVKNTPLLESVKKSQAVMQTNIKRRD</sequence>
<keyword evidence="1" id="KW-1133">Transmembrane helix</keyword>
<keyword evidence="3" id="KW-1185">Reference proteome</keyword>
<dbReference type="Pfam" id="PF14045">
    <property type="entry name" value="YIEGIA"/>
    <property type="match status" value="1"/>
</dbReference>
<name>A0A927HC59_9BACI</name>
<evidence type="ECO:0000313" key="2">
    <source>
        <dbReference type="EMBL" id="MBD3109674.1"/>
    </source>
</evidence>
<keyword evidence="1" id="KW-0472">Membrane</keyword>
<dbReference type="Proteomes" id="UP000602076">
    <property type="component" value="Unassembled WGS sequence"/>
</dbReference>
<keyword evidence="1" id="KW-0812">Transmembrane</keyword>
<dbReference type="InterPro" id="IPR025918">
    <property type="entry name" value="YIEGIA"/>
</dbReference>
<evidence type="ECO:0000313" key="3">
    <source>
        <dbReference type="Proteomes" id="UP000602076"/>
    </source>
</evidence>
<gene>
    <name evidence="2" type="ORF">IEO70_15100</name>
</gene>
<dbReference type="EMBL" id="JACXSI010000041">
    <property type="protein sequence ID" value="MBD3109674.1"/>
    <property type="molecule type" value="Genomic_DNA"/>
</dbReference>
<accession>A0A927HC59</accession>
<feature type="transmembrane region" description="Helical" evidence="1">
    <location>
        <begin position="6"/>
        <end position="23"/>
    </location>
</feature>
<proteinExistence type="predicted"/>
<protein>
    <submittedName>
        <fullName evidence="2">YIEGIA domain-containing protein</fullName>
    </submittedName>
</protein>
<reference evidence="2" key="1">
    <citation type="submission" date="2020-09" db="EMBL/GenBank/DDBJ databases">
        <title>Bacillus faecalis sp. nov., a moderately halophilic bacterium isolated from cow faeces.</title>
        <authorList>
            <person name="Jiang L."/>
            <person name="Lee J."/>
        </authorList>
    </citation>
    <scope>NUCLEOTIDE SEQUENCE</scope>
    <source>
        <strain evidence="2">AGMB 02131</strain>
    </source>
</reference>
<dbReference type="AlphaFoldDB" id="A0A927HC59"/>
<organism evidence="2 3">
    <name type="scientific">Peribacillus faecalis</name>
    <dbReference type="NCBI Taxonomy" id="2772559"/>
    <lineage>
        <taxon>Bacteria</taxon>
        <taxon>Bacillati</taxon>
        <taxon>Bacillota</taxon>
        <taxon>Bacilli</taxon>
        <taxon>Bacillales</taxon>
        <taxon>Bacillaceae</taxon>
        <taxon>Peribacillus</taxon>
    </lineage>
</organism>